<organism evidence="3">
    <name type="scientific">freshwater metagenome</name>
    <dbReference type="NCBI Taxonomy" id="449393"/>
    <lineage>
        <taxon>unclassified sequences</taxon>
        <taxon>metagenomes</taxon>
        <taxon>ecological metagenomes</taxon>
    </lineage>
</organism>
<sequence>MADFDSDATPPKIDPVATSPWSLSGAALATVLVGILLIGTTAGFVLGRATKSSNSQSQSESSTSNSTTSTSRTSSTTSSSTTTASSKIGTRSAPIPVGQFAAIDKEWQMRVIAFEPNGNSAVRSANRFNDEPQPGTQWAVATIEAKYVGAKEKSSPFISVKAVSKSNKSFSSTSPSAVDPSPSWTDAEVKDVFQGQTAVGNVALQIDSNEIAGLQIYFSNFGSSDVYFATS</sequence>
<proteinExistence type="predicted"/>
<feature type="transmembrane region" description="Helical" evidence="2">
    <location>
        <begin position="20"/>
        <end position="46"/>
    </location>
</feature>
<feature type="region of interest" description="Disordered" evidence="1">
    <location>
        <begin position="50"/>
        <end position="91"/>
    </location>
</feature>
<keyword evidence="2" id="KW-0472">Membrane</keyword>
<dbReference type="AlphaFoldDB" id="A0A6J6JVZ8"/>
<accession>A0A6J6JVZ8</accession>
<dbReference type="EMBL" id="CAEZVK010000200">
    <property type="protein sequence ID" value="CAB4641266.1"/>
    <property type="molecule type" value="Genomic_DNA"/>
</dbReference>
<reference evidence="3" key="1">
    <citation type="submission" date="2020-05" db="EMBL/GenBank/DDBJ databases">
        <authorList>
            <person name="Chiriac C."/>
            <person name="Salcher M."/>
            <person name="Ghai R."/>
            <person name="Kavagutti S V."/>
        </authorList>
    </citation>
    <scope>NUCLEOTIDE SEQUENCE</scope>
</reference>
<evidence type="ECO:0000256" key="2">
    <source>
        <dbReference type="SAM" id="Phobius"/>
    </source>
</evidence>
<protein>
    <submittedName>
        <fullName evidence="3">Unannotated protein</fullName>
    </submittedName>
</protein>
<evidence type="ECO:0000256" key="1">
    <source>
        <dbReference type="SAM" id="MobiDB-lite"/>
    </source>
</evidence>
<name>A0A6J6JVZ8_9ZZZZ</name>
<keyword evidence="2" id="KW-0812">Transmembrane</keyword>
<evidence type="ECO:0000313" key="3">
    <source>
        <dbReference type="EMBL" id="CAB4641266.1"/>
    </source>
</evidence>
<keyword evidence="2" id="KW-1133">Transmembrane helix</keyword>
<gene>
    <name evidence="3" type="ORF">UFOPK2000_01417</name>
</gene>
<feature type="compositionally biased region" description="Low complexity" evidence="1">
    <location>
        <begin position="50"/>
        <end position="87"/>
    </location>
</feature>